<protein>
    <recommendedName>
        <fullName evidence="3">DUF1874 domain-containing protein</fullName>
    </recommendedName>
</protein>
<accession>C6I012</accession>
<keyword evidence="2" id="KW-1185">Reference proteome</keyword>
<dbReference type="Pfam" id="PF08960">
    <property type="entry name" value="STIV_B116-like"/>
    <property type="match status" value="1"/>
</dbReference>
<dbReference type="InterPro" id="IPR037236">
    <property type="entry name" value="STIV_B116-like_sf"/>
</dbReference>
<dbReference type="AlphaFoldDB" id="C6I012"/>
<dbReference type="EMBL" id="GG693884">
    <property type="protein sequence ID" value="EES51792.1"/>
    <property type="molecule type" value="Genomic_DNA"/>
</dbReference>
<evidence type="ECO:0008006" key="3">
    <source>
        <dbReference type="Google" id="ProtNLM"/>
    </source>
</evidence>
<dbReference type="Gene3D" id="3.40.50.11170">
    <property type="entry name" value="Uncharacterised protein PF08960, DUF1874"/>
    <property type="match status" value="1"/>
</dbReference>
<dbReference type="InterPro" id="IPR015055">
    <property type="entry name" value="STIV_B116-like"/>
</dbReference>
<organism evidence="1 2">
    <name type="scientific">Leptospirillum ferrodiazotrophum</name>
    <dbReference type="NCBI Taxonomy" id="412449"/>
    <lineage>
        <taxon>Bacteria</taxon>
        <taxon>Pseudomonadati</taxon>
        <taxon>Nitrospirota</taxon>
        <taxon>Nitrospiria</taxon>
        <taxon>Nitrospirales</taxon>
        <taxon>Nitrospiraceae</taxon>
        <taxon>Leptospirillum</taxon>
    </lineage>
</organism>
<evidence type="ECO:0000313" key="1">
    <source>
        <dbReference type="EMBL" id="EES51792.1"/>
    </source>
</evidence>
<reference evidence="1 2" key="1">
    <citation type="journal article" date="2009" name="Appl. Environ. Microbiol.">
        <title>Community genomic and proteomic analyses of chemoautotrophic iron-oxidizing "Leptospirillum rubarum" (Group II) and "Leptospirillum ferrodiazotrophum" (Group III) bacteria in acid mine drainage biofilms.</title>
        <authorList>
            <person name="Goltsman D.S."/>
            <person name="Denef V.J."/>
            <person name="Singer S.W."/>
            <person name="VerBerkmoes N.C."/>
            <person name="Lefsrud M."/>
            <person name="Mueller R.S."/>
            <person name="Dick G.J."/>
            <person name="Sun C.L."/>
            <person name="Wheeler K.E."/>
            <person name="Zemla A."/>
            <person name="Baker B.J."/>
            <person name="Hauser L."/>
            <person name="Land M."/>
            <person name="Shah M.B."/>
            <person name="Thelen M.P."/>
            <person name="Hettich R.L."/>
            <person name="Banfield J.F."/>
        </authorList>
    </citation>
    <scope>NUCLEOTIDE SEQUENCE [LARGE SCALE GENOMIC DNA]</scope>
</reference>
<gene>
    <name evidence="1" type="ORF">UBAL3_95450012</name>
</gene>
<proteinExistence type="predicted"/>
<evidence type="ECO:0000313" key="2">
    <source>
        <dbReference type="Proteomes" id="UP000009374"/>
    </source>
</evidence>
<dbReference type="Proteomes" id="UP000009374">
    <property type="component" value="Unassembled WGS sequence"/>
</dbReference>
<name>C6I012_9BACT</name>
<sequence length="110" mass="12142">METDVALYLLNSPVISDFGHWSYQGPLTVAEAREIVAEGFVSAIGHLSTANLLSRILGRQVPVNRIPVVLEPGDRALVFQLERRLPEGRILGEAELLRAGFRLGLLERLP</sequence>
<dbReference type="SUPFAM" id="SSF143602">
    <property type="entry name" value="STIV B116-like"/>
    <property type="match status" value="1"/>
</dbReference>